<dbReference type="Proteomes" id="UP001457282">
    <property type="component" value="Unassembled WGS sequence"/>
</dbReference>
<sequence>MKVHHMKLSNDGEPIGIKLVAEIMLPNQFTAESYSCAHLGGRKLVVLVTLVAAVIVIDPYFLQYISICGSFSAKPLGSRFFIYDGTEESSFLCSIDLGGCFVL</sequence>
<dbReference type="EMBL" id="JBEDUW010000007">
    <property type="protein sequence ID" value="KAK9911115.1"/>
    <property type="molecule type" value="Genomic_DNA"/>
</dbReference>
<keyword evidence="1" id="KW-0472">Membrane</keyword>
<feature type="transmembrane region" description="Helical" evidence="1">
    <location>
        <begin position="44"/>
        <end position="62"/>
    </location>
</feature>
<evidence type="ECO:0000313" key="2">
    <source>
        <dbReference type="EMBL" id="KAK9911115.1"/>
    </source>
</evidence>
<keyword evidence="1" id="KW-0812">Transmembrane</keyword>
<accession>A0AAW1VTH4</accession>
<gene>
    <name evidence="2" type="ORF">M0R45_035038</name>
</gene>
<evidence type="ECO:0000313" key="3">
    <source>
        <dbReference type="Proteomes" id="UP001457282"/>
    </source>
</evidence>
<name>A0AAW1VTH4_RUBAR</name>
<organism evidence="2 3">
    <name type="scientific">Rubus argutus</name>
    <name type="common">Southern blackberry</name>
    <dbReference type="NCBI Taxonomy" id="59490"/>
    <lineage>
        <taxon>Eukaryota</taxon>
        <taxon>Viridiplantae</taxon>
        <taxon>Streptophyta</taxon>
        <taxon>Embryophyta</taxon>
        <taxon>Tracheophyta</taxon>
        <taxon>Spermatophyta</taxon>
        <taxon>Magnoliopsida</taxon>
        <taxon>eudicotyledons</taxon>
        <taxon>Gunneridae</taxon>
        <taxon>Pentapetalae</taxon>
        <taxon>rosids</taxon>
        <taxon>fabids</taxon>
        <taxon>Rosales</taxon>
        <taxon>Rosaceae</taxon>
        <taxon>Rosoideae</taxon>
        <taxon>Rosoideae incertae sedis</taxon>
        <taxon>Rubus</taxon>
    </lineage>
</organism>
<dbReference type="AlphaFoldDB" id="A0AAW1VTH4"/>
<protein>
    <submittedName>
        <fullName evidence="2">Uncharacterized protein</fullName>
    </submittedName>
</protein>
<reference evidence="2 3" key="1">
    <citation type="journal article" date="2023" name="G3 (Bethesda)">
        <title>A chromosome-length genome assembly and annotation of blackberry (Rubus argutus, cv. 'Hillquist').</title>
        <authorList>
            <person name="Bruna T."/>
            <person name="Aryal R."/>
            <person name="Dudchenko O."/>
            <person name="Sargent D.J."/>
            <person name="Mead D."/>
            <person name="Buti M."/>
            <person name="Cavallini A."/>
            <person name="Hytonen T."/>
            <person name="Andres J."/>
            <person name="Pham M."/>
            <person name="Weisz D."/>
            <person name="Mascagni F."/>
            <person name="Usai G."/>
            <person name="Natali L."/>
            <person name="Bassil N."/>
            <person name="Fernandez G.E."/>
            <person name="Lomsadze A."/>
            <person name="Armour M."/>
            <person name="Olukolu B."/>
            <person name="Poorten T."/>
            <person name="Britton C."/>
            <person name="Davik J."/>
            <person name="Ashrafi H."/>
            <person name="Aiden E.L."/>
            <person name="Borodovsky M."/>
            <person name="Worthington M."/>
        </authorList>
    </citation>
    <scope>NUCLEOTIDE SEQUENCE [LARGE SCALE GENOMIC DNA]</scope>
    <source>
        <strain evidence="2">PI 553951</strain>
    </source>
</reference>
<comment type="caution">
    <text evidence="2">The sequence shown here is derived from an EMBL/GenBank/DDBJ whole genome shotgun (WGS) entry which is preliminary data.</text>
</comment>
<keyword evidence="1" id="KW-1133">Transmembrane helix</keyword>
<keyword evidence="3" id="KW-1185">Reference proteome</keyword>
<proteinExistence type="predicted"/>
<evidence type="ECO:0000256" key="1">
    <source>
        <dbReference type="SAM" id="Phobius"/>
    </source>
</evidence>